<dbReference type="EMBL" id="JAMTCK010000020">
    <property type="protein sequence ID" value="MCP2169682.1"/>
    <property type="molecule type" value="Genomic_DNA"/>
</dbReference>
<protein>
    <submittedName>
        <fullName evidence="1">Uncharacterized protein</fullName>
    </submittedName>
</protein>
<name>A0AAE3GK09_9PSEU</name>
<evidence type="ECO:0000313" key="1">
    <source>
        <dbReference type="EMBL" id="MCP2169682.1"/>
    </source>
</evidence>
<reference evidence="1" key="1">
    <citation type="submission" date="2022-06" db="EMBL/GenBank/DDBJ databases">
        <title>Genomic Encyclopedia of Archaeal and Bacterial Type Strains, Phase II (KMG-II): from individual species to whole genera.</title>
        <authorList>
            <person name="Goeker M."/>
        </authorList>
    </citation>
    <scope>NUCLEOTIDE SEQUENCE</scope>
    <source>
        <strain evidence="1">DSM 43935</strain>
    </source>
</reference>
<dbReference type="Proteomes" id="UP001206128">
    <property type="component" value="Unassembled WGS sequence"/>
</dbReference>
<accession>A0AAE3GK09</accession>
<keyword evidence="2" id="KW-1185">Reference proteome</keyword>
<proteinExistence type="predicted"/>
<comment type="caution">
    <text evidence="1">The sequence shown here is derived from an EMBL/GenBank/DDBJ whole genome shotgun (WGS) entry which is preliminary data.</text>
</comment>
<gene>
    <name evidence="1" type="ORF">LX83_006568</name>
</gene>
<evidence type="ECO:0000313" key="2">
    <source>
        <dbReference type="Proteomes" id="UP001206128"/>
    </source>
</evidence>
<dbReference type="AlphaFoldDB" id="A0AAE3GK09"/>
<dbReference type="RefSeq" id="WP_253778851.1">
    <property type="nucleotide sequence ID" value="NZ_JAMTCK010000020.1"/>
</dbReference>
<sequence length="250" mass="28138">MGSDWSWSLDFPPGALTPALIDDILTLAEDADLSPHRPDGAVNGFSNDFENVDHYLERLDRQSVVTALATGTHSTNLWTPDEVDIFLTTSLGGPTAPPSLSFYLDSCWCWRQPAPEAEYFRRLHRQLTELWLAIAARTEAPFGYVEDEWTLEQIWRTLADPYAGPQPTPGHWPRWLGWTTYFSADYYQSLPPLPEEPGLTVTRTPDGGAVLALLDDPAAVDVLEFERFHARYQQWITALTAPAPEPRRPS</sequence>
<organism evidence="1 2">
    <name type="scientific">Goodfellowiella coeruleoviolacea</name>
    <dbReference type="NCBI Taxonomy" id="334858"/>
    <lineage>
        <taxon>Bacteria</taxon>
        <taxon>Bacillati</taxon>
        <taxon>Actinomycetota</taxon>
        <taxon>Actinomycetes</taxon>
        <taxon>Pseudonocardiales</taxon>
        <taxon>Pseudonocardiaceae</taxon>
        <taxon>Goodfellowiella</taxon>
    </lineage>
</organism>